<dbReference type="Pfam" id="PF01209">
    <property type="entry name" value="Ubie_methyltran"/>
    <property type="match status" value="1"/>
</dbReference>
<dbReference type="EMBL" id="JAPDRK010000011">
    <property type="protein sequence ID" value="KAJ9607892.1"/>
    <property type="molecule type" value="Genomic_DNA"/>
</dbReference>
<dbReference type="InterPro" id="IPR051419">
    <property type="entry name" value="Lys/N-term_MeTrsfase_sf"/>
</dbReference>
<evidence type="ECO:0000313" key="4">
    <source>
        <dbReference type="EMBL" id="KAJ9607892.1"/>
    </source>
</evidence>
<organism evidence="4 5">
    <name type="scientific">Cladophialophora chaetospira</name>
    <dbReference type="NCBI Taxonomy" id="386627"/>
    <lineage>
        <taxon>Eukaryota</taxon>
        <taxon>Fungi</taxon>
        <taxon>Dikarya</taxon>
        <taxon>Ascomycota</taxon>
        <taxon>Pezizomycotina</taxon>
        <taxon>Eurotiomycetes</taxon>
        <taxon>Chaetothyriomycetidae</taxon>
        <taxon>Chaetothyriales</taxon>
        <taxon>Herpotrichiellaceae</taxon>
        <taxon>Cladophialophora</taxon>
    </lineage>
</organism>
<protein>
    <recommendedName>
        <fullName evidence="6">Methyltransferase domain-containing protein</fullName>
    </recommendedName>
</protein>
<keyword evidence="5" id="KW-1185">Reference proteome</keyword>
<dbReference type="Proteomes" id="UP001172673">
    <property type="component" value="Unassembled WGS sequence"/>
</dbReference>
<accession>A0AA38X6S5</accession>
<keyword evidence="3" id="KW-0808">Transferase</keyword>
<comment type="similarity">
    <text evidence="1">Belongs to the methyltransferase superfamily.</text>
</comment>
<dbReference type="AlphaFoldDB" id="A0AA38X6S5"/>
<dbReference type="Gene3D" id="3.40.50.150">
    <property type="entry name" value="Vaccinia Virus protein VP39"/>
    <property type="match status" value="1"/>
</dbReference>
<evidence type="ECO:0000256" key="2">
    <source>
        <dbReference type="ARBA" id="ARBA00022603"/>
    </source>
</evidence>
<dbReference type="PANTHER" id="PTHR12176:SF84">
    <property type="entry name" value="METHYLTRANSFERASE DOMAIN-CONTAINING PROTEIN"/>
    <property type="match status" value="1"/>
</dbReference>
<dbReference type="CDD" id="cd02440">
    <property type="entry name" value="AdoMet_MTases"/>
    <property type="match status" value="1"/>
</dbReference>
<evidence type="ECO:0000256" key="1">
    <source>
        <dbReference type="ARBA" id="ARBA00008361"/>
    </source>
</evidence>
<comment type="caution">
    <text evidence="4">The sequence shown here is derived from an EMBL/GenBank/DDBJ whole genome shotgun (WGS) entry which is preliminary data.</text>
</comment>
<dbReference type="GO" id="GO:0032259">
    <property type="term" value="P:methylation"/>
    <property type="evidence" value="ECO:0007669"/>
    <property type="project" value="UniProtKB-KW"/>
</dbReference>
<dbReference type="PANTHER" id="PTHR12176">
    <property type="entry name" value="SAM-DEPENDENT METHYLTRANSFERASE SUPERFAMILY PROTEIN"/>
    <property type="match status" value="1"/>
</dbReference>
<proteinExistence type="inferred from homology"/>
<evidence type="ECO:0000256" key="3">
    <source>
        <dbReference type="ARBA" id="ARBA00022679"/>
    </source>
</evidence>
<dbReference type="InterPro" id="IPR029063">
    <property type="entry name" value="SAM-dependent_MTases_sf"/>
</dbReference>
<name>A0AA38X6S5_9EURO</name>
<sequence length="321" mass="37145">MSFSHRYFKQAPSFDSETYWDERFAASQPPFEWLVSLDDTASILEREIGRLTNNLEFRSDERDSSILHIGCGTSDLSLILRDFVRWPSQVHNVDFSQRALEHGRQREKQCFGPGASGFNDDRDELQHEHFGSSLRWMRWSKVDLLSRPSVLSLIHEDDPLYGFIVDKGTSDAIACGELVNLDSRWGNFEQGSTSRTFHPVQILALHLAAVTSSAGRWIVISYSAERFWFLEEEAKRDSDFLAQDIAAVVPEERLEPARFWRLERKERMSAFEAESPIGRTVHRPQICNWLYVLVRTNLSFSCHEPLYKVDRRIVTNDKSPV</sequence>
<keyword evidence="2" id="KW-0489">Methyltransferase</keyword>
<dbReference type="SUPFAM" id="SSF53335">
    <property type="entry name" value="S-adenosyl-L-methionine-dependent methyltransferases"/>
    <property type="match status" value="1"/>
</dbReference>
<reference evidence="4" key="1">
    <citation type="submission" date="2022-10" db="EMBL/GenBank/DDBJ databases">
        <title>Culturing micro-colonial fungi from biological soil crusts in the Mojave desert and describing Neophaeococcomyces mojavensis, and introducing the new genera and species Taxawa tesnikishii.</title>
        <authorList>
            <person name="Kurbessoian T."/>
            <person name="Stajich J.E."/>
        </authorList>
    </citation>
    <scope>NUCLEOTIDE SEQUENCE</scope>
    <source>
        <strain evidence="4">TK_41</strain>
    </source>
</reference>
<gene>
    <name evidence="4" type="ORF">H2200_007971</name>
</gene>
<evidence type="ECO:0008006" key="6">
    <source>
        <dbReference type="Google" id="ProtNLM"/>
    </source>
</evidence>
<dbReference type="GO" id="GO:0008168">
    <property type="term" value="F:methyltransferase activity"/>
    <property type="evidence" value="ECO:0007669"/>
    <property type="project" value="UniProtKB-KW"/>
</dbReference>
<evidence type="ECO:0000313" key="5">
    <source>
        <dbReference type="Proteomes" id="UP001172673"/>
    </source>
</evidence>